<name>A0ACC2N548_9HYME</name>
<reference evidence="1" key="1">
    <citation type="submission" date="2023-04" db="EMBL/GenBank/DDBJ databases">
        <title>A chromosome-level genome assembly of the parasitoid wasp Eretmocerus hayati.</title>
        <authorList>
            <person name="Zhong Y."/>
            <person name="Liu S."/>
            <person name="Liu Y."/>
        </authorList>
    </citation>
    <scope>NUCLEOTIDE SEQUENCE</scope>
    <source>
        <strain evidence="1">ZJU_SS_LIU_2023</strain>
    </source>
</reference>
<protein>
    <submittedName>
        <fullName evidence="1">Uncharacterized protein</fullName>
    </submittedName>
</protein>
<keyword evidence="2" id="KW-1185">Reference proteome</keyword>
<proteinExistence type="predicted"/>
<accession>A0ACC2N548</accession>
<evidence type="ECO:0000313" key="1">
    <source>
        <dbReference type="EMBL" id="KAJ8666293.1"/>
    </source>
</evidence>
<sequence length="103" mass="11686">MLRISAGYRTLPSRDLAWHLRVKNLSTNASIFSQIELPVTIAKSWGNDVGHLDKLRKKGFDVKSFGTGDKVKLPGNAPDRPNIYEFGTTYEEIYNDLMTKDKQ</sequence>
<gene>
    <name evidence="1" type="ORF">QAD02_007955</name>
</gene>
<evidence type="ECO:0000313" key="2">
    <source>
        <dbReference type="Proteomes" id="UP001239111"/>
    </source>
</evidence>
<comment type="caution">
    <text evidence="1">The sequence shown here is derived from an EMBL/GenBank/DDBJ whole genome shotgun (WGS) entry which is preliminary data.</text>
</comment>
<dbReference type="EMBL" id="CM056744">
    <property type="protein sequence ID" value="KAJ8666293.1"/>
    <property type="molecule type" value="Genomic_DNA"/>
</dbReference>
<organism evidence="1 2">
    <name type="scientific">Eretmocerus hayati</name>
    <dbReference type="NCBI Taxonomy" id="131215"/>
    <lineage>
        <taxon>Eukaryota</taxon>
        <taxon>Metazoa</taxon>
        <taxon>Ecdysozoa</taxon>
        <taxon>Arthropoda</taxon>
        <taxon>Hexapoda</taxon>
        <taxon>Insecta</taxon>
        <taxon>Pterygota</taxon>
        <taxon>Neoptera</taxon>
        <taxon>Endopterygota</taxon>
        <taxon>Hymenoptera</taxon>
        <taxon>Apocrita</taxon>
        <taxon>Proctotrupomorpha</taxon>
        <taxon>Chalcidoidea</taxon>
        <taxon>Aphelinidae</taxon>
        <taxon>Aphelininae</taxon>
        <taxon>Eretmocerus</taxon>
    </lineage>
</organism>
<dbReference type="Proteomes" id="UP001239111">
    <property type="component" value="Chromosome 4"/>
</dbReference>